<proteinExistence type="inferred from homology"/>
<reference evidence="4" key="1">
    <citation type="submission" date="2022-01" db="EMBL/GenBank/DDBJ databases">
        <title>Comparative genomics reveals a dynamic genome evolution in the ectomycorrhizal milk-cap (Lactarius) mushrooms.</title>
        <authorList>
            <consortium name="DOE Joint Genome Institute"/>
            <person name="Lebreton A."/>
            <person name="Tang N."/>
            <person name="Kuo A."/>
            <person name="LaButti K."/>
            <person name="Drula E."/>
            <person name="Barry K."/>
            <person name="Clum A."/>
            <person name="Lipzen A."/>
            <person name="Mousain D."/>
            <person name="Ng V."/>
            <person name="Wang R."/>
            <person name="Wang X."/>
            <person name="Dai Y."/>
            <person name="Henrissat B."/>
            <person name="Grigoriev I.V."/>
            <person name="Guerin-Laguette A."/>
            <person name="Yu F."/>
            <person name="Martin F.M."/>
        </authorList>
    </citation>
    <scope>NUCLEOTIDE SEQUENCE</scope>
    <source>
        <strain evidence="4">QP</strain>
    </source>
</reference>
<comment type="caution">
    <text evidence="4">The sequence shown here is derived from an EMBL/GenBank/DDBJ whole genome shotgun (WGS) entry which is preliminary data.</text>
</comment>
<dbReference type="GO" id="GO:0016052">
    <property type="term" value="P:carbohydrate catabolic process"/>
    <property type="evidence" value="ECO:0007669"/>
    <property type="project" value="TreeGrafter"/>
</dbReference>
<feature type="non-terminal residue" evidence="4">
    <location>
        <position position="1"/>
    </location>
</feature>
<dbReference type="AlphaFoldDB" id="A0AAD4LQI2"/>
<dbReference type="InterPro" id="IPR017853">
    <property type="entry name" value="GH"/>
</dbReference>
<dbReference type="PROSITE" id="PS51904">
    <property type="entry name" value="GLYCOSYL_HYDROL_F25_2"/>
    <property type="match status" value="1"/>
</dbReference>
<comment type="similarity">
    <text evidence="1">Belongs to the glycosyl hydrolase 25 family.</text>
</comment>
<keyword evidence="3" id="KW-0326">Glycosidase</keyword>
<evidence type="ECO:0000313" key="5">
    <source>
        <dbReference type="Proteomes" id="UP001201163"/>
    </source>
</evidence>
<dbReference type="GO" id="GO:0016998">
    <property type="term" value="P:cell wall macromolecule catabolic process"/>
    <property type="evidence" value="ECO:0007669"/>
    <property type="project" value="InterPro"/>
</dbReference>
<dbReference type="PANTHER" id="PTHR34135:SF2">
    <property type="entry name" value="LYSOZYME"/>
    <property type="match status" value="1"/>
</dbReference>
<dbReference type="Proteomes" id="UP001201163">
    <property type="component" value="Unassembled WGS sequence"/>
</dbReference>
<dbReference type="GO" id="GO:0003796">
    <property type="term" value="F:lysozyme activity"/>
    <property type="evidence" value="ECO:0007669"/>
    <property type="project" value="InterPro"/>
</dbReference>
<dbReference type="PANTHER" id="PTHR34135">
    <property type="entry name" value="LYSOZYME"/>
    <property type="match status" value="1"/>
</dbReference>
<dbReference type="Pfam" id="PF01183">
    <property type="entry name" value="Glyco_hydro_25"/>
    <property type="match status" value="1"/>
</dbReference>
<dbReference type="Gene3D" id="3.20.20.80">
    <property type="entry name" value="Glycosidases"/>
    <property type="match status" value="1"/>
</dbReference>
<dbReference type="InterPro" id="IPR018077">
    <property type="entry name" value="Glyco_hydro_fam25_subgr"/>
</dbReference>
<organism evidence="4 5">
    <name type="scientific">Lactarius akahatsu</name>
    <dbReference type="NCBI Taxonomy" id="416441"/>
    <lineage>
        <taxon>Eukaryota</taxon>
        <taxon>Fungi</taxon>
        <taxon>Dikarya</taxon>
        <taxon>Basidiomycota</taxon>
        <taxon>Agaricomycotina</taxon>
        <taxon>Agaricomycetes</taxon>
        <taxon>Russulales</taxon>
        <taxon>Russulaceae</taxon>
        <taxon>Lactarius</taxon>
    </lineage>
</organism>
<evidence type="ECO:0000256" key="1">
    <source>
        <dbReference type="ARBA" id="ARBA00010646"/>
    </source>
</evidence>
<evidence type="ECO:0000256" key="3">
    <source>
        <dbReference type="ARBA" id="ARBA00023295"/>
    </source>
</evidence>
<protein>
    <submittedName>
        <fullName evidence="4">Glycoside hydrolase family 25 protein</fullName>
    </submittedName>
</protein>
<keyword evidence="2 4" id="KW-0378">Hydrolase</keyword>
<name>A0AAD4LQI2_9AGAM</name>
<evidence type="ECO:0000256" key="2">
    <source>
        <dbReference type="ARBA" id="ARBA00022801"/>
    </source>
</evidence>
<gene>
    <name evidence="4" type="ORF">EDB92DRAFT_1785760</name>
</gene>
<dbReference type="SMART" id="SM00641">
    <property type="entry name" value="Glyco_25"/>
    <property type="match status" value="1"/>
</dbReference>
<dbReference type="SUPFAM" id="SSF51445">
    <property type="entry name" value="(Trans)glycosidases"/>
    <property type="match status" value="1"/>
</dbReference>
<accession>A0AAD4LQI2</accession>
<dbReference type="GO" id="GO:0009253">
    <property type="term" value="P:peptidoglycan catabolic process"/>
    <property type="evidence" value="ECO:0007669"/>
    <property type="project" value="InterPro"/>
</dbReference>
<sequence>MLVKRALPQGIDVSNFQGTQATEGTTFIDPNFSSNYVGAKNAGVIRGAYHFANPDTSSGAVQADFFLAHGGEWSGDGITLPGALDLDLEGTCYGLTAAQMVAWIDELSNTYHSATASSEHLIAFTDVWASCTGNSTAFSSHPLWIVHWATTIGTLPTSWGNTTFWQYAAIGPVPGDQDRFNGDVARL</sequence>
<dbReference type="EMBL" id="JAKELL010000012">
    <property type="protein sequence ID" value="KAH8995442.1"/>
    <property type="molecule type" value="Genomic_DNA"/>
</dbReference>
<evidence type="ECO:0000313" key="4">
    <source>
        <dbReference type="EMBL" id="KAH8995442.1"/>
    </source>
</evidence>
<keyword evidence="5" id="KW-1185">Reference proteome</keyword>
<dbReference type="InterPro" id="IPR002053">
    <property type="entry name" value="Glyco_hydro_25"/>
</dbReference>